<dbReference type="EMBL" id="CCYD01000610">
    <property type="protein sequence ID" value="CEG41968.1"/>
    <property type="molecule type" value="Genomic_DNA"/>
</dbReference>
<evidence type="ECO:0000313" key="3">
    <source>
        <dbReference type="Proteomes" id="UP000054928"/>
    </source>
</evidence>
<dbReference type="AlphaFoldDB" id="A0A0P1AL01"/>
<protein>
    <submittedName>
        <fullName evidence="2">RxLR-like protein</fullName>
    </submittedName>
</protein>
<keyword evidence="3" id="KW-1185">Reference proteome</keyword>
<name>A0A0P1AL01_PLAHL</name>
<feature type="signal peptide" evidence="1">
    <location>
        <begin position="1"/>
        <end position="18"/>
    </location>
</feature>
<dbReference type="OMA" id="FYRMAHM"/>
<dbReference type="GeneID" id="36407330"/>
<dbReference type="OrthoDB" id="163494at2759"/>
<feature type="chain" id="PRO_5006058735" evidence="1">
    <location>
        <begin position="19"/>
        <end position="130"/>
    </location>
</feature>
<sequence>MKTITAILALLLVSSTSASETSHLRLHSVTSNDHNTEERSMNQKALAKKQDMFYRMAHMKSTPWDSQPEERQAKCQDLCFLNEFWDVQKGRNCYNRPTSLCSVYENGLASMNVVLTVAECICNSTSTTTS</sequence>
<dbReference type="RefSeq" id="XP_024578337.1">
    <property type="nucleotide sequence ID" value="XM_024727795.1"/>
</dbReference>
<keyword evidence="1" id="KW-0732">Signal</keyword>
<evidence type="ECO:0000256" key="1">
    <source>
        <dbReference type="SAM" id="SignalP"/>
    </source>
</evidence>
<evidence type="ECO:0000313" key="2">
    <source>
        <dbReference type="EMBL" id="CEG41968.1"/>
    </source>
</evidence>
<proteinExistence type="predicted"/>
<accession>A0A0P1AL01</accession>
<organism evidence="2 3">
    <name type="scientific">Plasmopara halstedii</name>
    <name type="common">Downy mildew of sunflower</name>
    <dbReference type="NCBI Taxonomy" id="4781"/>
    <lineage>
        <taxon>Eukaryota</taxon>
        <taxon>Sar</taxon>
        <taxon>Stramenopiles</taxon>
        <taxon>Oomycota</taxon>
        <taxon>Peronosporomycetes</taxon>
        <taxon>Peronosporales</taxon>
        <taxon>Peronosporaceae</taxon>
        <taxon>Plasmopara</taxon>
    </lineage>
</organism>
<dbReference type="Proteomes" id="UP000054928">
    <property type="component" value="Unassembled WGS sequence"/>
</dbReference>
<reference evidence="3" key="1">
    <citation type="submission" date="2014-09" db="EMBL/GenBank/DDBJ databases">
        <authorList>
            <person name="Sharma Rahul"/>
            <person name="Thines Marco"/>
        </authorList>
    </citation>
    <scope>NUCLEOTIDE SEQUENCE [LARGE SCALE GENOMIC DNA]</scope>
</reference>